<feature type="transmembrane region" description="Helical" evidence="1">
    <location>
        <begin position="12"/>
        <end position="29"/>
    </location>
</feature>
<proteinExistence type="predicted"/>
<sequence length="73" mass="7926">MASHLSISTLPYVSVPLTTTSCFATLSALQPINQSSNLFSFLGCCTALSLESLLPYFPVFFMGFLFPSFLGHL</sequence>
<keyword evidence="1" id="KW-1133">Transmembrane helix</keyword>
<reference evidence="2" key="1">
    <citation type="submission" date="2018-02" db="EMBL/GenBank/DDBJ databases">
        <title>Rhizophora mucronata_Transcriptome.</title>
        <authorList>
            <person name="Meera S.P."/>
            <person name="Sreeshan A."/>
            <person name="Augustine A."/>
        </authorList>
    </citation>
    <scope>NUCLEOTIDE SEQUENCE</scope>
    <source>
        <tissue evidence="2">Leaf</tissue>
    </source>
</reference>
<evidence type="ECO:0000256" key="1">
    <source>
        <dbReference type="SAM" id="Phobius"/>
    </source>
</evidence>
<name>A0A2P2QSC6_RHIMU</name>
<protein>
    <submittedName>
        <fullName evidence="2">Uncharacterized protein</fullName>
    </submittedName>
</protein>
<dbReference type="AlphaFoldDB" id="A0A2P2QSC6"/>
<accession>A0A2P2QSC6</accession>
<keyword evidence="1" id="KW-0472">Membrane</keyword>
<keyword evidence="1" id="KW-0812">Transmembrane</keyword>
<evidence type="ECO:0000313" key="2">
    <source>
        <dbReference type="EMBL" id="MBX69922.1"/>
    </source>
</evidence>
<dbReference type="EMBL" id="GGEC01089438">
    <property type="protein sequence ID" value="MBX69922.1"/>
    <property type="molecule type" value="Transcribed_RNA"/>
</dbReference>
<organism evidence="2">
    <name type="scientific">Rhizophora mucronata</name>
    <name type="common">Asiatic mangrove</name>
    <dbReference type="NCBI Taxonomy" id="61149"/>
    <lineage>
        <taxon>Eukaryota</taxon>
        <taxon>Viridiplantae</taxon>
        <taxon>Streptophyta</taxon>
        <taxon>Embryophyta</taxon>
        <taxon>Tracheophyta</taxon>
        <taxon>Spermatophyta</taxon>
        <taxon>Magnoliopsida</taxon>
        <taxon>eudicotyledons</taxon>
        <taxon>Gunneridae</taxon>
        <taxon>Pentapetalae</taxon>
        <taxon>rosids</taxon>
        <taxon>fabids</taxon>
        <taxon>Malpighiales</taxon>
        <taxon>Rhizophoraceae</taxon>
        <taxon>Rhizophora</taxon>
    </lineage>
</organism>
<feature type="transmembrane region" description="Helical" evidence="1">
    <location>
        <begin position="41"/>
        <end position="66"/>
    </location>
</feature>